<dbReference type="Gene3D" id="3.40.710.10">
    <property type="entry name" value="DD-peptidase/beta-lactamase superfamily"/>
    <property type="match status" value="1"/>
</dbReference>
<dbReference type="SUPFAM" id="SSF56601">
    <property type="entry name" value="beta-lactamase/transpeptidase-like"/>
    <property type="match status" value="1"/>
</dbReference>
<evidence type="ECO:0000259" key="2">
    <source>
        <dbReference type="Pfam" id="PF00144"/>
    </source>
</evidence>
<dbReference type="InterPro" id="IPR012338">
    <property type="entry name" value="Beta-lactam/transpept-like"/>
</dbReference>
<sequence length="507" mass="54532">MKPIRFVTALLIAAAPIALPAQPAAPQSAQTDAIAAAAPEIDRMMADFALDSHAPGLAYGIVADGRLVYFRGLGVQDIEAKRPVTADSLFRIASMTKAFTALAILKLRDDGKLSLDDLAEKHVPEMRGWRYLTTDSPRIRIRDLLSHTAGFVTDNPWGDRQQPMSEPEFTRILKTGVPMSRAPGTAMEYSNFGYALLGRIVANVSGMPYRTYVERNILTPLGMRSTGFEVAEAPAEQRAIGYRWKDGGWAEEPTMKHGVFGAMGGLQTSANDYAKYVAWLLAAWPPRDGADPGPVRRASVRELAQGSNFVSVARRRGKTGATACQVPSAYGKGMSAAVDCDLGLTLGHSGGYPGYGSYVLLLPEHGIGFFAFSNRTYNAPVPQVWDAAVALSKAGALTGRAIAVTPLLEDGYAAARLIFAAGDVNAARNRLAMNFLMDKPVEEWRAELGTLQAAVGTCDTNTPITATTAMAGRFTWRCEHGRIQGELLLAPSPTAEIQELHYSVVAQ</sequence>
<name>A0A1X7GYS8_9SPHN</name>
<keyword evidence="1" id="KW-0732">Signal</keyword>
<protein>
    <submittedName>
        <fullName evidence="3">CubicO group peptidase, beta-lactamase class C family</fullName>
    </submittedName>
</protein>
<feature type="signal peptide" evidence="1">
    <location>
        <begin position="1"/>
        <end position="20"/>
    </location>
</feature>
<dbReference type="Pfam" id="PF00144">
    <property type="entry name" value="Beta-lactamase"/>
    <property type="match status" value="1"/>
</dbReference>
<dbReference type="PANTHER" id="PTHR46825">
    <property type="entry name" value="D-ALANYL-D-ALANINE-CARBOXYPEPTIDASE/ENDOPEPTIDASE AMPH"/>
    <property type="match status" value="1"/>
</dbReference>
<dbReference type="Proteomes" id="UP000192934">
    <property type="component" value="Chromosome I"/>
</dbReference>
<dbReference type="EMBL" id="LT840185">
    <property type="protein sequence ID" value="SMF76032.1"/>
    <property type="molecule type" value="Genomic_DNA"/>
</dbReference>
<evidence type="ECO:0000256" key="1">
    <source>
        <dbReference type="SAM" id="SignalP"/>
    </source>
</evidence>
<dbReference type="InterPro" id="IPR001466">
    <property type="entry name" value="Beta-lactam-related"/>
</dbReference>
<accession>A0A1X7GYS8</accession>
<dbReference type="AlphaFoldDB" id="A0A1X7GYS8"/>
<dbReference type="STRING" id="941907.SAMN06295910_2415"/>
<dbReference type="InterPro" id="IPR050491">
    <property type="entry name" value="AmpC-like"/>
</dbReference>
<organism evidence="3 4">
    <name type="scientific">Allosphingosinicella indica</name>
    <dbReference type="NCBI Taxonomy" id="941907"/>
    <lineage>
        <taxon>Bacteria</taxon>
        <taxon>Pseudomonadati</taxon>
        <taxon>Pseudomonadota</taxon>
        <taxon>Alphaproteobacteria</taxon>
        <taxon>Sphingomonadales</taxon>
        <taxon>Sphingomonadaceae</taxon>
        <taxon>Allosphingosinicella</taxon>
    </lineage>
</organism>
<gene>
    <name evidence="3" type="ORF">SAMN06295910_2415</name>
</gene>
<feature type="chain" id="PRO_5012959612" evidence="1">
    <location>
        <begin position="21"/>
        <end position="507"/>
    </location>
</feature>
<feature type="domain" description="Beta-lactamase-related" evidence="2">
    <location>
        <begin position="42"/>
        <end position="390"/>
    </location>
</feature>
<dbReference type="OrthoDB" id="9808046at2"/>
<dbReference type="RefSeq" id="WP_085218988.1">
    <property type="nucleotide sequence ID" value="NZ_LT840185.1"/>
</dbReference>
<reference evidence="4" key="1">
    <citation type="submission" date="2017-04" db="EMBL/GenBank/DDBJ databases">
        <authorList>
            <person name="Varghese N."/>
            <person name="Submissions S."/>
        </authorList>
    </citation>
    <scope>NUCLEOTIDE SEQUENCE [LARGE SCALE GENOMIC DNA]</scope>
    <source>
        <strain evidence="4">Dd16</strain>
    </source>
</reference>
<evidence type="ECO:0000313" key="4">
    <source>
        <dbReference type="Proteomes" id="UP000192934"/>
    </source>
</evidence>
<dbReference type="PANTHER" id="PTHR46825:SF9">
    <property type="entry name" value="BETA-LACTAMASE-RELATED DOMAIN-CONTAINING PROTEIN"/>
    <property type="match status" value="1"/>
</dbReference>
<evidence type="ECO:0000313" key="3">
    <source>
        <dbReference type="EMBL" id="SMF76032.1"/>
    </source>
</evidence>
<keyword evidence="4" id="KW-1185">Reference proteome</keyword>
<proteinExistence type="predicted"/>